<keyword evidence="12" id="KW-1185">Reference proteome</keyword>
<evidence type="ECO:0000256" key="9">
    <source>
        <dbReference type="RuleBase" id="RU363032"/>
    </source>
</evidence>
<evidence type="ECO:0000256" key="1">
    <source>
        <dbReference type="ARBA" id="ARBA00004651"/>
    </source>
</evidence>
<evidence type="ECO:0000256" key="8">
    <source>
        <dbReference type="ARBA" id="ARBA00023136"/>
    </source>
</evidence>
<dbReference type="PATRIC" id="fig|1178515.4.peg.2700"/>
<keyword evidence="3 9" id="KW-0813">Transport</keyword>
<reference evidence="11 12" key="1">
    <citation type="submission" date="2015-01" db="EMBL/GenBank/DDBJ databases">
        <title>Paenibacillus swuensis/DY6/whole genome sequencing.</title>
        <authorList>
            <person name="Kim M.K."/>
            <person name="Srinivasan S."/>
            <person name="Lee J.-J."/>
        </authorList>
    </citation>
    <scope>NUCLEOTIDE SEQUENCE [LARGE SCALE GENOMIC DNA]</scope>
    <source>
        <strain evidence="11 12">DY6</strain>
    </source>
</reference>
<dbReference type="CDD" id="cd06261">
    <property type="entry name" value="TM_PBP2"/>
    <property type="match status" value="1"/>
</dbReference>
<dbReference type="EMBL" id="CP011388">
    <property type="protein sequence ID" value="ANE47102.1"/>
    <property type="molecule type" value="Genomic_DNA"/>
</dbReference>
<dbReference type="PANTHER" id="PTHR32243">
    <property type="entry name" value="MALTOSE TRANSPORT SYSTEM PERMEASE-RELATED"/>
    <property type="match status" value="1"/>
</dbReference>
<dbReference type="STRING" id="1178515.SY83_13465"/>
<dbReference type="KEGG" id="pswu:SY83_13465"/>
<dbReference type="RefSeq" id="WP_068607284.1">
    <property type="nucleotide sequence ID" value="NZ_CP011388.1"/>
</dbReference>
<dbReference type="PROSITE" id="PS50928">
    <property type="entry name" value="ABC_TM1"/>
    <property type="match status" value="1"/>
</dbReference>
<dbReference type="InterPro" id="IPR035906">
    <property type="entry name" value="MetI-like_sf"/>
</dbReference>
<dbReference type="PANTHER" id="PTHR32243:SF50">
    <property type="entry name" value="MALTOSE_MALTODEXTRIN TRANSPORT SYSTEM PERMEASE PROTEIN MALG"/>
    <property type="match status" value="1"/>
</dbReference>
<feature type="transmembrane region" description="Helical" evidence="9">
    <location>
        <begin position="177"/>
        <end position="198"/>
    </location>
</feature>
<comment type="subcellular location">
    <subcellularLocation>
        <location evidence="1 9">Cell membrane</location>
        <topology evidence="1 9">Multi-pass membrane protein</topology>
    </subcellularLocation>
</comment>
<dbReference type="GO" id="GO:0005886">
    <property type="term" value="C:plasma membrane"/>
    <property type="evidence" value="ECO:0007669"/>
    <property type="project" value="UniProtKB-SubCell"/>
</dbReference>
<sequence>MSKIVKPLLVGCILVIMLLPLLNLGFSSFKTQNDFYQSARMLLTGKLTFENYIYIFTKMKIGQYLINSLSVTILVTAASVVFGSLAAFALSRLPYRWLTFVVLFIVMVRFYPKITTIIPYYILMKDLKMLDTIGAIVLAQTGLFIPFVVLLMTTFYSDLPKEIEESCRIDGANIAQSYMKIIVPMTAGGMAASAILTAQLSWNEFLFASAVSSVKSQTLPIAITSFLTDKGLNLGALSAMSVVIVLPIVLFIFFSQRFLVQGLTLGSVKG</sequence>
<dbReference type="Gene3D" id="1.10.3720.10">
    <property type="entry name" value="MetI-like"/>
    <property type="match status" value="1"/>
</dbReference>
<protein>
    <recommendedName>
        <fullName evidence="10">ABC transmembrane type-1 domain-containing protein</fullName>
    </recommendedName>
</protein>
<feature type="transmembrane region" description="Helical" evidence="9">
    <location>
        <begin position="95"/>
        <end position="112"/>
    </location>
</feature>
<evidence type="ECO:0000256" key="5">
    <source>
        <dbReference type="ARBA" id="ARBA00022597"/>
    </source>
</evidence>
<keyword evidence="5" id="KW-0762">Sugar transport</keyword>
<dbReference type="SUPFAM" id="SSF161098">
    <property type="entry name" value="MetI-like"/>
    <property type="match status" value="1"/>
</dbReference>
<evidence type="ECO:0000313" key="12">
    <source>
        <dbReference type="Proteomes" id="UP000076927"/>
    </source>
</evidence>
<evidence type="ECO:0000256" key="3">
    <source>
        <dbReference type="ARBA" id="ARBA00022448"/>
    </source>
</evidence>
<accession>A0A172TJF8</accession>
<dbReference type="GO" id="GO:0055085">
    <property type="term" value="P:transmembrane transport"/>
    <property type="evidence" value="ECO:0007669"/>
    <property type="project" value="InterPro"/>
</dbReference>
<evidence type="ECO:0000256" key="4">
    <source>
        <dbReference type="ARBA" id="ARBA00022475"/>
    </source>
</evidence>
<keyword evidence="4" id="KW-1003">Cell membrane</keyword>
<evidence type="ECO:0000256" key="2">
    <source>
        <dbReference type="ARBA" id="ARBA00009047"/>
    </source>
</evidence>
<name>A0A172TJF8_9BACL</name>
<keyword evidence="6 9" id="KW-0812">Transmembrane</keyword>
<organism evidence="11 12">
    <name type="scientific">Paenibacillus swuensis</name>
    <dbReference type="NCBI Taxonomy" id="1178515"/>
    <lineage>
        <taxon>Bacteria</taxon>
        <taxon>Bacillati</taxon>
        <taxon>Bacillota</taxon>
        <taxon>Bacilli</taxon>
        <taxon>Bacillales</taxon>
        <taxon>Paenibacillaceae</taxon>
        <taxon>Paenibacillus</taxon>
    </lineage>
</organism>
<dbReference type="Pfam" id="PF00528">
    <property type="entry name" value="BPD_transp_1"/>
    <property type="match status" value="1"/>
</dbReference>
<feature type="transmembrane region" description="Helical" evidence="9">
    <location>
        <begin position="133"/>
        <end position="157"/>
    </location>
</feature>
<feature type="transmembrane region" description="Helical" evidence="9">
    <location>
        <begin position="64"/>
        <end position="89"/>
    </location>
</feature>
<dbReference type="AlphaFoldDB" id="A0A172TJF8"/>
<dbReference type="Proteomes" id="UP000076927">
    <property type="component" value="Chromosome"/>
</dbReference>
<dbReference type="InterPro" id="IPR000515">
    <property type="entry name" value="MetI-like"/>
</dbReference>
<dbReference type="OrthoDB" id="9810086at2"/>
<evidence type="ECO:0000256" key="7">
    <source>
        <dbReference type="ARBA" id="ARBA00022989"/>
    </source>
</evidence>
<evidence type="ECO:0000313" key="11">
    <source>
        <dbReference type="EMBL" id="ANE47102.1"/>
    </source>
</evidence>
<comment type="similarity">
    <text evidence="2">Belongs to the binding-protein-dependent transport system permease family. MalFG subfamily.</text>
</comment>
<gene>
    <name evidence="11" type="ORF">SY83_13465</name>
</gene>
<feature type="transmembrane region" description="Helical" evidence="9">
    <location>
        <begin position="234"/>
        <end position="254"/>
    </location>
</feature>
<feature type="transmembrane region" description="Helical" evidence="9">
    <location>
        <begin position="7"/>
        <end position="26"/>
    </location>
</feature>
<keyword evidence="8 9" id="KW-0472">Membrane</keyword>
<evidence type="ECO:0000256" key="6">
    <source>
        <dbReference type="ARBA" id="ARBA00022692"/>
    </source>
</evidence>
<feature type="domain" description="ABC transmembrane type-1" evidence="10">
    <location>
        <begin position="65"/>
        <end position="255"/>
    </location>
</feature>
<proteinExistence type="inferred from homology"/>
<keyword evidence="7 9" id="KW-1133">Transmembrane helix</keyword>
<evidence type="ECO:0000259" key="10">
    <source>
        <dbReference type="PROSITE" id="PS50928"/>
    </source>
</evidence>
<dbReference type="InterPro" id="IPR050901">
    <property type="entry name" value="BP-dep_ABC_trans_perm"/>
</dbReference>